<organism evidence="1 2">
    <name type="scientific">candidate division WWE3 bacterium RIFOXYA2_FULL_46_9</name>
    <dbReference type="NCBI Taxonomy" id="1802636"/>
    <lineage>
        <taxon>Bacteria</taxon>
        <taxon>Katanobacteria</taxon>
    </lineage>
</organism>
<accession>A0A1F4W3U9</accession>
<dbReference type="Gene3D" id="1.10.20.60">
    <property type="entry name" value="Glu-tRNAGln amidotransferase C subunit, N-terminal domain"/>
    <property type="match status" value="1"/>
</dbReference>
<dbReference type="Pfam" id="PF02686">
    <property type="entry name" value="GatC"/>
    <property type="match status" value="1"/>
</dbReference>
<evidence type="ECO:0008006" key="3">
    <source>
        <dbReference type="Google" id="ProtNLM"/>
    </source>
</evidence>
<name>A0A1F4W3U9_UNCKA</name>
<sequence>MVDRISKDEVLHIAKLIKVDVSGQEEAFSEILTDTLDYVVTLNELDTHNIDETYQVTGRKNVFQKENVSATLSAEEALSNASKRVGDLFGAEAVFDR</sequence>
<dbReference type="InterPro" id="IPR003837">
    <property type="entry name" value="GatC"/>
</dbReference>
<dbReference type="AlphaFoldDB" id="A0A1F4W3U9"/>
<proteinExistence type="predicted"/>
<evidence type="ECO:0000313" key="1">
    <source>
        <dbReference type="EMBL" id="OGC63703.1"/>
    </source>
</evidence>
<dbReference type="EMBL" id="MEVT01000004">
    <property type="protein sequence ID" value="OGC63703.1"/>
    <property type="molecule type" value="Genomic_DNA"/>
</dbReference>
<comment type="caution">
    <text evidence="1">The sequence shown here is derived from an EMBL/GenBank/DDBJ whole genome shotgun (WGS) entry which is preliminary data.</text>
</comment>
<protein>
    <recommendedName>
        <fullName evidence="3">Aspartyl/glutamyl-tRNA(Asn/Gln) amidotransferase subunit C</fullName>
    </recommendedName>
</protein>
<dbReference type="GO" id="GO:0006450">
    <property type="term" value="P:regulation of translational fidelity"/>
    <property type="evidence" value="ECO:0007669"/>
    <property type="project" value="InterPro"/>
</dbReference>
<evidence type="ECO:0000313" key="2">
    <source>
        <dbReference type="Proteomes" id="UP000176614"/>
    </source>
</evidence>
<gene>
    <name evidence="1" type="ORF">A2264_04980</name>
</gene>
<dbReference type="GO" id="GO:0070681">
    <property type="term" value="P:glutaminyl-tRNAGln biosynthesis via transamidation"/>
    <property type="evidence" value="ECO:0007669"/>
    <property type="project" value="TreeGrafter"/>
</dbReference>
<dbReference type="PANTHER" id="PTHR15004">
    <property type="entry name" value="GLUTAMYL-TRNA(GLN) AMIDOTRANSFERASE SUBUNIT C, MITOCHONDRIAL"/>
    <property type="match status" value="1"/>
</dbReference>
<dbReference type="InterPro" id="IPR036113">
    <property type="entry name" value="Asp/Glu-ADT_sf_sub_c"/>
</dbReference>
<reference evidence="1 2" key="1">
    <citation type="journal article" date="2016" name="Nat. Commun.">
        <title>Thousands of microbial genomes shed light on interconnected biogeochemical processes in an aquifer system.</title>
        <authorList>
            <person name="Anantharaman K."/>
            <person name="Brown C.T."/>
            <person name="Hug L.A."/>
            <person name="Sharon I."/>
            <person name="Castelle C.J."/>
            <person name="Probst A.J."/>
            <person name="Thomas B.C."/>
            <person name="Singh A."/>
            <person name="Wilkins M.J."/>
            <person name="Karaoz U."/>
            <person name="Brodie E.L."/>
            <person name="Williams K.H."/>
            <person name="Hubbard S.S."/>
            <person name="Banfield J.F."/>
        </authorList>
    </citation>
    <scope>NUCLEOTIDE SEQUENCE [LARGE SCALE GENOMIC DNA]</scope>
</reference>
<dbReference type="PANTHER" id="PTHR15004:SF0">
    <property type="entry name" value="GLUTAMYL-TRNA(GLN) AMIDOTRANSFERASE SUBUNIT C, MITOCHONDRIAL"/>
    <property type="match status" value="1"/>
</dbReference>
<dbReference type="NCBIfam" id="TIGR00135">
    <property type="entry name" value="gatC"/>
    <property type="match status" value="1"/>
</dbReference>
<dbReference type="SUPFAM" id="SSF141000">
    <property type="entry name" value="Glu-tRNAGln amidotransferase C subunit"/>
    <property type="match status" value="1"/>
</dbReference>
<dbReference type="Proteomes" id="UP000176614">
    <property type="component" value="Unassembled WGS sequence"/>
</dbReference>